<dbReference type="AlphaFoldDB" id="E8LL77"/>
<dbReference type="EMBL" id="AEVO01000084">
    <property type="protein sequence ID" value="EFY06737.1"/>
    <property type="molecule type" value="Genomic_DNA"/>
</dbReference>
<evidence type="ECO:0000313" key="8">
    <source>
        <dbReference type="Proteomes" id="UP000018458"/>
    </source>
</evidence>
<dbReference type="GO" id="GO:0006310">
    <property type="term" value="P:DNA recombination"/>
    <property type="evidence" value="ECO:0007669"/>
    <property type="project" value="UniProtKB-KW"/>
</dbReference>
<evidence type="ECO:0000259" key="5">
    <source>
        <dbReference type="Pfam" id="PF01385"/>
    </source>
</evidence>
<dbReference type="InterPro" id="IPR010095">
    <property type="entry name" value="Cas12f1-like_TNB"/>
</dbReference>
<proteinExistence type="inferred from homology"/>
<keyword evidence="4" id="KW-0233">DNA recombination</keyword>
<dbReference type="STRING" id="762983.HMPREF9444_01484"/>
<feature type="domain" description="Cas12f1-like TNB" evidence="6">
    <location>
        <begin position="318"/>
        <end position="386"/>
    </location>
</feature>
<dbReference type="GO" id="GO:0003677">
    <property type="term" value="F:DNA binding"/>
    <property type="evidence" value="ECO:0007669"/>
    <property type="project" value="UniProtKB-KW"/>
</dbReference>
<comment type="similarity">
    <text evidence="1">In the C-terminal section; belongs to the transposase 35 family.</text>
</comment>
<reference evidence="7 8" key="1">
    <citation type="submission" date="2011-01" db="EMBL/GenBank/DDBJ databases">
        <authorList>
            <person name="Weinstock G."/>
            <person name="Sodergren E."/>
            <person name="Clifton S."/>
            <person name="Fulton L."/>
            <person name="Fulton B."/>
            <person name="Courtney L."/>
            <person name="Fronick C."/>
            <person name="Harrison M."/>
            <person name="Strong C."/>
            <person name="Farmer C."/>
            <person name="Delahaunty K."/>
            <person name="Markovic C."/>
            <person name="Hall O."/>
            <person name="Minx P."/>
            <person name="Tomlinson C."/>
            <person name="Mitreva M."/>
            <person name="Hou S."/>
            <person name="Chen J."/>
            <person name="Wollam A."/>
            <person name="Pepin K.H."/>
            <person name="Johnson M."/>
            <person name="Bhonagiri V."/>
            <person name="Zhang X."/>
            <person name="Suruliraj S."/>
            <person name="Warren W."/>
            <person name="Chinwalla A."/>
            <person name="Mardis E.R."/>
            <person name="Wilson R.K."/>
        </authorList>
    </citation>
    <scope>NUCLEOTIDE SEQUENCE [LARGE SCALE GENOMIC DNA]</scope>
    <source>
        <strain evidence="8">DSM 22608 / JCM 16073 / KCTC 15190 / YIT 12066</strain>
    </source>
</reference>
<dbReference type="NCBIfam" id="TIGR01766">
    <property type="entry name" value="IS200/IS605 family accessory protein TnpB-like domain"/>
    <property type="match status" value="1"/>
</dbReference>
<sequence length="426" mass="49106">MKEGCFIRAYKYWIVPETAQSEPFLKGVANAFGQTRFVYNKLKDYVDKKLDNREKLPSKTDLNNYVNRKLKKQHPFLRGSVDKFCFTHAAYQLHDAYSAFLEGKRGQPHFRKKFDSVQSFTTNFTNNNIKVDEENGIVELPYFNKRKGCPVKAVIHRSIQGRIIGAQVVRHATGDYYVVIICEVKIDELPENEKAVGLDLGIKDSVVCSDGTVINSIRALYQSEKSVKRTQKSLSRKYEAAKKRTPEGCRVQLSKNYLKDKAKLARKHKRVRNQRYDLAQKTSNKIVNENQIIIIEDLHVKGMLKNHHLAKAIADAGFYQLRRCIEYKAYALGRILVRVDRWLPSSQLCSHCWYQNKEVKNLSIRVWDCPNCHTVHHRDVNAAKVIKAAGLEMLSKGYYHSTSCRNAAKLSVWRGRYSQTNLTSPQ</sequence>
<dbReference type="RefSeq" id="WP_009143665.1">
    <property type="nucleotide sequence ID" value="NZ_GL831017.1"/>
</dbReference>
<dbReference type="Proteomes" id="UP000018458">
    <property type="component" value="Unassembled WGS sequence"/>
</dbReference>
<dbReference type="InterPro" id="IPR001959">
    <property type="entry name" value="Transposase"/>
</dbReference>
<dbReference type="OrthoDB" id="6917293at2"/>
<evidence type="ECO:0000256" key="2">
    <source>
        <dbReference type="ARBA" id="ARBA00022578"/>
    </source>
</evidence>
<keyword evidence="3" id="KW-0238">DNA-binding</keyword>
<dbReference type="Pfam" id="PF07282">
    <property type="entry name" value="Cas12f1-like_TNB"/>
    <property type="match status" value="1"/>
</dbReference>
<gene>
    <name evidence="7" type="ORF">HMPREF9444_01484</name>
</gene>
<feature type="domain" description="Probable transposase IS891/IS1136/IS1341" evidence="5">
    <location>
        <begin position="185"/>
        <end position="306"/>
    </location>
</feature>
<dbReference type="HOGENOM" id="CLU_032903_0_0_6"/>
<evidence type="ECO:0000256" key="4">
    <source>
        <dbReference type="ARBA" id="ARBA00023172"/>
    </source>
</evidence>
<organism evidence="7 8">
    <name type="scientific">Succinatimonas hippei (strain DSM 22608 / JCM 16073 / KCTC 15190 / YIT 12066)</name>
    <dbReference type="NCBI Taxonomy" id="762983"/>
    <lineage>
        <taxon>Bacteria</taxon>
        <taxon>Pseudomonadati</taxon>
        <taxon>Pseudomonadota</taxon>
        <taxon>Gammaproteobacteria</taxon>
        <taxon>Aeromonadales</taxon>
        <taxon>Succinivibrionaceae</taxon>
        <taxon>Succinatimonas</taxon>
    </lineage>
</organism>
<accession>E8LL77</accession>
<protein>
    <submittedName>
        <fullName evidence="7">Transposase, IS605 OrfB family</fullName>
    </submittedName>
</protein>
<keyword evidence="8" id="KW-1185">Reference proteome</keyword>
<evidence type="ECO:0000259" key="6">
    <source>
        <dbReference type="Pfam" id="PF07282"/>
    </source>
</evidence>
<evidence type="ECO:0000313" key="7">
    <source>
        <dbReference type="EMBL" id="EFY06737.1"/>
    </source>
</evidence>
<comment type="caution">
    <text evidence="7">The sequence shown here is derived from an EMBL/GenBank/DDBJ whole genome shotgun (WGS) entry which is preliminary data.</text>
</comment>
<dbReference type="Pfam" id="PF01385">
    <property type="entry name" value="OrfB_IS605"/>
    <property type="match status" value="1"/>
</dbReference>
<dbReference type="NCBIfam" id="NF040570">
    <property type="entry name" value="guided_TnpB"/>
    <property type="match status" value="1"/>
</dbReference>
<dbReference type="eggNOG" id="COG0675">
    <property type="taxonomic scope" value="Bacteria"/>
</dbReference>
<keyword evidence="2" id="KW-0815">Transposition</keyword>
<evidence type="ECO:0000256" key="3">
    <source>
        <dbReference type="ARBA" id="ARBA00023125"/>
    </source>
</evidence>
<dbReference type="GO" id="GO:0032196">
    <property type="term" value="P:transposition"/>
    <property type="evidence" value="ECO:0007669"/>
    <property type="project" value="UniProtKB-KW"/>
</dbReference>
<evidence type="ECO:0000256" key="1">
    <source>
        <dbReference type="ARBA" id="ARBA00008761"/>
    </source>
</evidence>
<name>E8LL77_SUCHY</name>